<dbReference type="EMBL" id="LCWV01000001">
    <property type="protein sequence ID" value="PWI76924.1"/>
    <property type="molecule type" value="Genomic_DNA"/>
</dbReference>
<feature type="region of interest" description="Disordered" evidence="1">
    <location>
        <begin position="36"/>
        <end position="57"/>
    </location>
</feature>
<dbReference type="Gene3D" id="2.170.150.70">
    <property type="match status" value="1"/>
</dbReference>
<dbReference type="PANTHER" id="PTHR33337">
    <property type="entry name" value="GFA DOMAIN-CONTAINING PROTEIN"/>
    <property type="match status" value="1"/>
</dbReference>
<evidence type="ECO:0000313" key="3">
    <source>
        <dbReference type="Proteomes" id="UP000245956"/>
    </source>
</evidence>
<gene>
    <name evidence="2" type="ORF">PCL_04118</name>
</gene>
<dbReference type="SUPFAM" id="SSF51316">
    <property type="entry name" value="Mss4-like"/>
    <property type="match status" value="1"/>
</dbReference>
<reference evidence="2 3" key="1">
    <citation type="journal article" date="2016" name="Front. Microbiol.">
        <title>Genome and transcriptome sequences reveal the specific parasitism of the nematophagous Purpureocillium lilacinum 36-1.</title>
        <authorList>
            <person name="Xie J."/>
            <person name="Li S."/>
            <person name="Mo C."/>
            <person name="Xiao X."/>
            <person name="Peng D."/>
            <person name="Wang G."/>
            <person name="Xiao Y."/>
        </authorList>
    </citation>
    <scope>NUCLEOTIDE SEQUENCE [LARGE SCALE GENOMIC DNA]</scope>
    <source>
        <strain evidence="2 3">36-1</strain>
    </source>
</reference>
<dbReference type="PANTHER" id="PTHR33337:SF40">
    <property type="entry name" value="CENP-V_GFA DOMAIN-CONTAINING PROTEIN-RELATED"/>
    <property type="match status" value="1"/>
</dbReference>
<accession>A0A2U3EQZ0</accession>
<proteinExistence type="predicted"/>
<name>A0A2U3EQZ0_PURLI</name>
<sequence>MRQHVYVERCERSLAHAALAAGGETRLQLDLGAKVSPGQTEEQRLLPKRPRAAAPPPTGSAWLHSLLQLRRHLAENIQIPATLDVYGTAARTISMPLPDQAFTITGGCNCGSVRYRIAVPSLADRPPAFTLGADTDRPGAPRVPHVVSCHCSDCRAASGQPSMAAIVAAAHMVTVSALSLSAEDAAAQAITGRVVDKPTSEGEVAAADASPSRPAYVPAVDVLRPGAPRSHGTTLRFFHAYMCDGEVASRSFCVRCGGPVAFHYRPKAEWLGATWFRPPHGWDDVVDVLLGTVDAHVLDRDDWLAVEHELFWKEALGWVKRERVSGTRGVSRHPEGALGQVEAALDG</sequence>
<comment type="caution">
    <text evidence="2">The sequence shown here is derived from an EMBL/GenBank/DDBJ whole genome shotgun (WGS) entry which is preliminary data.</text>
</comment>
<evidence type="ECO:0000313" key="2">
    <source>
        <dbReference type="EMBL" id="PWI76924.1"/>
    </source>
</evidence>
<dbReference type="AlphaFoldDB" id="A0A2U3EQZ0"/>
<dbReference type="InterPro" id="IPR011057">
    <property type="entry name" value="Mss4-like_sf"/>
</dbReference>
<evidence type="ECO:0000256" key="1">
    <source>
        <dbReference type="SAM" id="MobiDB-lite"/>
    </source>
</evidence>
<dbReference type="Proteomes" id="UP000245956">
    <property type="component" value="Unassembled WGS sequence"/>
</dbReference>
<protein>
    <recommendedName>
        <fullName evidence="4">CENP-V/GFA domain-containing protein</fullName>
    </recommendedName>
</protein>
<evidence type="ECO:0008006" key="4">
    <source>
        <dbReference type="Google" id="ProtNLM"/>
    </source>
</evidence>
<organism evidence="2 3">
    <name type="scientific">Purpureocillium lilacinum</name>
    <name type="common">Paecilomyces lilacinus</name>
    <dbReference type="NCBI Taxonomy" id="33203"/>
    <lineage>
        <taxon>Eukaryota</taxon>
        <taxon>Fungi</taxon>
        <taxon>Dikarya</taxon>
        <taxon>Ascomycota</taxon>
        <taxon>Pezizomycotina</taxon>
        <taxon>Sordariomycetes</taxon>
        <taxon>Hypocreomycetidae</taxon>
        <taxon>Hypocreales</taxon>
        <taxon>Ophiocordycipitaceae</taxon>
        <taxon>Purpureocillium</taxon>
    </lineage>
</organism>